<evidence type="ECO:0000259" key="5">
    <source>
        <dbReference type="PROSITE" id="PS51379"/>
    </source>
</evidence>
<evidence type="ECO:0000256" key="2">
    <source>
        <dbReference type="ARBA" id="ARBA00022723"/>
    </source>
</evidence>
<evidence type="ECO:0000256" key="3">
    <source>
        <dbReference type="ARBA" id="ARBA00023004"/>
    </source>
</evidence>
<dbReference type="SUPFAM" id="SSF54862">
    <property type="entry name" value="4Fe-4S ferredoxins"/>
    <property type="match status" value="1"/>
</dbReference>
<name>A0A2S6N973_9HYPH</name>
<evidence type="ECO:0000313" key="7">
    <source>
        <dbReference type="Proteomes" id="UP000239089"/>
    </source>
</evidence>
<dbReference type="InterPro" id="IPR017896">
    <property type="entry name" value="4Fe4S_Fe-S-bd"/>
</dbReference>
<evidence type="ECO:0000256" key="1">
    <source>
        <dbReference type="ARBA" id="ARBA00022485"/>
    </source>
</evidence>
<reference evidence="6 7" key="1">
    <citation type="journal article" date="2018" name="Arch. Microbiol.">
        <title>New insights into the metabolic potential of the phototrophic purple bacterium Rhodopila globiformis DSM 161(T) from its draft genome sequence and evidence for a vanadium-dependent nitrogenase.</title>
        <authorList>
            <person name="Imhoff J.F."/>
            <person name="Rahn T."/>
            <person name="Kunzel S."/>
            <person name="Neulinger S.C."/>
        </authorList>
    </citation>
    <scope>NUCLEOTIDE SEQUENCE [LARGE SCALE GENOMIC DNA]</scope>
    <source>
        <strain evidence="6 7">DSM 16996</strain>
    </source>
</reference>
<gene>
    <name evidence="6" type="ORF">CCR94_10110</name>
</gene>
<dbReference type="GO" id="GO:0046872">
    <property type="term" value="F:metal ion binding"/>
    <property type="evidence" value="ECO:0007669"/>
    <property type="project" value="UniProtKB-KW"/>
</dbReference>
<dbReference type="AlphaFoldDB" id="A0A2S6N973"/>
<comment type="caution">
    <text evidence="6">The sequence shown here is derived from an EMBL/GenBank/DDBJ whole genome shotgun (WGS) entry which is preliminary data.</text>
</comment>
<keyword evidence="3" id="KW-0408">Iron</keyword>
<accession>A0A2S6N973</accession>
<dbReference type="GO" id="GO:0051539">
    <property type="term" value="F:4 iron, 4 sulfur cluster binding"/>
    <property type="evidence" value="ECO:0007669"/>
    <property type="project" value="UniProtKB-KW"/>
</dbReference>
<dbReference type="InterPro" id="IPR017900">
    <property type="entry name" value="4Fe4S_Fe_S_CS"/>
</dbReference>
<keyword evidence="7" id="KW-1185">Reference proteome</keyword>
<evidence type="ECO:0000313" key="6">
    <source>
        <dbReference type="EMBL" id="PPQ31160.1"/>
    </source>
</evidence>
<dbReference type="EMBL" id="NHSJ01000064">
    <property type="protein sequence ID" value="PPQ31160.1"/>
    <property type="molecule type" value="Genomic_DNA"/>
</dbReference>
<dbReference type="PANTHER" id="PTHR43177">
    <property type="entry name" value="PROTEIN NRFC"/>
    <property type="match status" value="1"/>
</dbReference>
<keyword evidence="1" id="KW-0004">4Fe-4S</keyword>
<evidence type="ECO:0000256" key="4">
    <source>
        <dbReference type="ARBA" id="ARBA00023014"/>
    </source>
</evidence>
<organism evidence="6 7">
    <name type="scientific">Rhodoblastus sphagnicola</name>
    <dbReference type="NCBI Taxonomy" id="333368"/>
    <lineage>
        <taxon>Bacteria</taxon>
        <taxon>Pseudomonadati</taxon>
        <taxon>Pseudomonadota</taxon>
        <taxon>Alphaproteobacteria</taxon>
        <taxon>Hyphomicrobiales</taxon>
        <taxon>Rhodoblastaceae</taxon>
        <taxon>Rhodoblastus</taxon>
    </lineage>
</organism>
<dbReference type="CDD" id="cd16371">
    <property type="entry name" value="DMSOR_beta_like"/>
    <property type="match status" value="1"/>
</dbReference>
<dbReference type="PROSITE" id="PS51379">
    <property type="entry name" value="4FE4S_FER_2"/>
    <property type="match status" value="1"/>
</dbReference>
<keyword evidence="4" id="KW-0411">Iron-sulfur</keyword>
<keyword evidence="2" id="KW-0479">Metal-binding</keyword>
<proteinExistence type="predicted"/>
<dbReference type="PANTHER" id="PTHR43177:SF9">
    <property type="entry name" value="PROTEIN NRFC"/>
    <property type="match status" value="1"/>
</dbReference>
<feature type="domain" description="4Fe-4S ferredoxin-type" evidence="5">
    <location>
        <begin position="62"/>
        <end position="91"/>
    </location>
</feature>
<dbReference type="InterPro" id="IPR050954">
    <property type="entry name" value="ET_IronSulfur_Cluster-Binding"/>
</dbReference>
<protein>
    <submittedName>
        <fullName evidence="6">DMSO reductase</fullName>
    </submittedName>
</protein>
<dbReference type="Proteomes" id="UP000239089">
    <property type="component" value="Unassembled WGS sequence"/>
</dbReference>
<dbReference type="Gene3D" id="3.30.70.20">
    <property type="match status" value="2"/>
</dbReference>
<sequence length="183" mass="20580">MACKNHNQLPPDINWRKVDPLSDDIYPHDERAFFSLACNHCEHPACMAHCPADAYAKRDKDGVVIHDQDKCIGCRTCLRSCPFGAPRFDERLQRAEKCSLCWERLDAGLDPACVQSCPADALKLIDLADFDVPETVQTPLGFPNKPQLNPSTRFRLPTLPKITSKNCLPKALKRRASLRKPAK</sequence>
<dbReference type="OrthoDB" id="9779457at2"/>
<dbReference type="Pfam" id="PF13247">
    <property type="entry name" value="Fer4_11"/>
    <property type="match status" value="1"/>
</dbReference>
<dbReference type="PROSITE" id="PS00198">
    <property type="entry name" value="4FE4S_FER_1"/>
    <property type="match status" value="1"/>
</dbReference>